<dbReference type="Pfam" id="PF02076">
    <property type="entry name" value="STE3"/>
    <property type="match status" value="1"/>
</dbReference>
<evidence type="ECO:0000256" key="8">
    <source>
        <dbReference type="ARBA" id="ARBA00023170"/>
    </source>
</evidence>
<dbReference type="PANTHER" id="PTHR28097:SF1">
    <property type="entry name" value="PHEROMONE A FACTOR RECEPTOR"/>
    <property type="match status" value="1"/>
</dbReference>
<dbReference type="GO" id="GO:0005886">
    <property type="term" value="C:plasma membrane"/>
    <property type="evidence" value="ECO:0007669"/>
    <property type="project" value="TreeGrafter"/>
</dbReference>
<evidence type="ECO:0000256" key="9">
    <source>
        <dbReference type="ARBA" id="ARBA00023224"/>
    </source>
</evidence>
<gene>
    <name evidence="11" type="primary">Q9C1Q9</name>
</gene>
<dbReference type="InterPro" id="IPR000481">
    <property type="entry name" value="GPCR_Pheromne_B_alpha_rcpt"/>
</dbReference>
<feature type="transmembrane region" description="Helical" evidence="10">
    <location>
        <begin position="157"/>
        <end position="180"/>
    </location>
</feature>
<dbReference type="PRINTS" id="PR00899">
    <property type="entry name" value="GPCRSTE3"/>
</dbReference>
<evidence type="ECO:0000256" key="7">
    <source>
        <dbReference type="ARBA" id="ARBA00023136"/>
    </source>
</evidence>
<evidence type="ECO:0000256" key="3">
    <source>
        <dbReference type="ARBA" id="ARBA00022507"/>
    </source>
</evidence>
<evidence type="ECO:0000313" key="11">
    <source>
        <dbReference type="EMBL" id="VWO99365.1"/>
    </source>
</evidence>
<dbReference type="GO" id="GO:0000750">
    <property type="term" value="P:pheromone-dependent signal transduction involved in conjugation with cellular fusion"/>
    <property type="evidence" value="ECO:0007669"/>
    <property type="project" value="TreeGrafter"/>
</dbReference>
<evidence type="ECO:0000256" key="2">
    <source>
        <dbReference type="ARBA" id="ARBA00011085"/>
    </source>
</evidence>
<proteinExistence type="inferred from homology"/>
<keyword evidence="6" id="KW-0297">G-protein coupled receptor</keyword>
<feature type="transmembrane region" description="Helical" evidence="10">
    <location>
        <begin position="208"/>
        <end position="231"/>
    </location>
</feature>
<evidence type="ECO:0000256" key="5">
    <source>
        <dbReference type="ARBA" id="ARBA00022989"/>
    </source>
</evidence>
<organism evidence="11">
    <name type="scientific">Ganoderma boninense</name>
    <dbReference type="NCBI Taxonomy" id="34458"/>
    <lineage>
        <taxon>Eukaryota</taxon>
        <taxon>Fungi</taxon>
        <taxon>Dikarya</taxon>
        <taxon>Basidiomycota</taxon>
        <taxon>Agaricomycotina</taxon>
        <taxon>Agaricomycetes</taxon>
        <taxon>Polyporales</taxon>
        <taxon>Polyporaceae</taxon>
        <taxon>Ganoderma</taxon>
    </lineage>
</organism>
<evidence type="ECO:0000256" key="1">
    <source>
        <dbReference type="ARBA" id="ARBA00004141"/>
    </source>
</evidence>
<name>A0A5K1K3G9_9APHY</name>
<sequence>MALSLHSQVDLVAAFSFLGFVLISIPLYWHWQAWNVGCILYIFWVGGQCLFQGINMLIWKDNVINSAPVWCDIFVRFYIGASIGLCCASLVINRRLYLIATSAVVNVRYEDKVRRIMVDLLIGLGIPVLAMAVFWFYQGHRFDIIEGIGCVEAYPNTWLAIILYFAWPFFIGIISACYCYKTLKAFLARRKEFSQLMSSNEHLTYNRYFRLMGLAALDILFTIPLTVYNIASNYKQNYYPWRGFADLHSNFGRVDQYPAVIWRADPQAVSILNFRVWTPVACALAFFMCFGFANEAIKHYKKVLAALGIKIDRNTTNSPSADARSFAYALSLFVCFWRALTSQCLLGVACRSRTPGSARTPVTPSFVKPLPRRDSLESFYTSDASTRESAVCLDHKASSLSGRSAGSSTFLAEAEDATLSPIAPPVPSTPLPSHVDLPKPAAAHIRRSSQHEFDDMFESIAVGPDMV</sequence>
<feature type="transmembrane region" description="Helical" evidence="10">
    <location>
        <begin position="12"/>
        <end position="31"/>
    </location>
</feature>
<feature type="transmembrane region" description="Helical" evidence="10">
    <location>
        <begin position="38"/>
        <end position="58"/>
    </location>
</feature>
<dbReference type="GO" id="GO:0004934">
    <property type="term" value="F:mating-type alpha-factor pheromone receptor activity"/>
    <property type="evidence" value="ECO:0007669"/>
    <property type="project" value="InterPro"/>
</dbReference>
<reference evidence="11" key="1">
    <citation type="submission" date="2019-10" db="EMBL/GenBank/DDBJ databases">
        <authorList>
            <person name="Nor Muhammad N."/>
        </authorList>
    </citation>
    <scope>NUCLEOTIDE SEQUENCE</scope>
</reference>
<keyword evidence="9" id="KW-0807">Transducer</keyword>
<dbReference type="InterPro" id="IPR001499">
    <property type="entry name" value="GPCR_STE3"/>
</dbReference>
<protein>
    <submittedName>
        <fullName evidence="11">Pheromone receptor CPRa1p</fullName>
    </submittedName>
</protein>
<keyword evidence="8 11" id="KW-0675">Receptor</keyword>
<feature type="transmembrane region" description="Helical" evidence="10">
    <location>
        <begin position="116"/>
        <end position="137"/>
    </location>
</feature>
<accession>A0A5K1K3G9</accession>
<dbReference type="EMBL" id="LR727589">
    <property type="protein sequence ID" value="VWO99365.1"/>
    <property type="molecule type" value="Genomic_DNA"/>
</dbReference>
<dbReference type="PRINTS" id="PR00901">
    <property type="entry name" value="PHEROMONEBAR"/>
</dbReference>
<keyword evidence="5 10" id="KW-1133">Transmembrane helix</keyword>
<comment type="subcellular location">
    <subcellularLocation>
        <location evidence="1">Membrane</location>
        <topology evidence="1">Multi-pass membrane protein</topology>
    </subcellularLocation>
</comment>
<feature type="transmembrane region" description="Helical" evidence="10">
    <location>
        <begin position="276"/>
        <end position="293"/>
    </location>
</feature>
<dbReference type="PANTHER" id="PTHR28097">
    <property type="entry name" value="PHEROMONE A FACTOR RECEPTOR"/>
    <property type="match status" value="1"/>
</dbReference>
<comment type="similarity">
    <text evidence="2">Belongs to the G-protein coupled receptor 4 family.</text>
</comment>
<keyword evidence="4 10" id="KW-0812">Transmembrane</keyword>
<evidence type="ECO:0000256" key="6">
    <source>
        <dbReference type="ARBA" id="ARBA00023040"/>
    </source>
</evidence>
<keyword evidence="3" id="KW-0589">Pheromone response</keyword>
<dbReference type="AlphaFoldDB" id="A0A5K1K3G9"/>
<keyword evidence="7 10" id="KW-0472">Membrane</keyword>
<dbReference type="CDD" id="cd14966">
    <property type="entry name" value="7tmD_STE3"/>
    <property type="match status" value="1"/>
</dbReference>
<evidence type="ECO:0000256" key="10">
    <source>
        <dbReference type="SAM" id="Phobius"/>
    </source>
</evidence>
<feature type="transmembrane region" description="Helical" evidence="10">
    <location>
        <begin position="73"/>
        <end position="92"/>
    </location>
</feature>
<evidence type="ECO:0000256" key="4">
    <source>
        <dbReference type="ARBA" id="ARBA00022692"/>
    </source>
</evidence>